<feature type="region of interest" description="Disordered" evidence="1">
    <location>
        <begin position="1"/>
        <end position="26"/>
    </location>
</feature>
<gene>
    <name evidence="2" type="ORF">TSPGSL018_23579</name>
</gene>
<feature type="compositionally biased region" description="Basic and acidic residues" evidence="1">
    <location>
        <begin position="1"/>
        <end position="18"/>
    </location>
</feature>
<accession>A0A061QRL9</accession>
<reference evidence="2" key="1">
    <citation type="submission" date="2014-05" db="EMBL/GenBank/DDBJ databases">
        <title>The transcriptome of the halophilic microalga Tetraselmis sp. GSL018 isolated from the Great Salt Lake, Utah.</title>
        <authorList>
            <person name="Jinkerson R.E."/>
            <person name="D'Adamo S."/>
            <person name="Posewitz M.C."/>
        </authorList>
    </citation>
    <scope>NUCLEOTIDE SEQUENCE</scope>
    <source>
        <strain evidence="2">GSL018</strain>
    </source>
</reference>
<protein>
    <submittedName>
        <fullName evidence="2">Uncharacterized protein</fullName>
    </submittedName>
</protein>
<name>A0A061QRL9_9CHLO</name>
<evidence type="ECO:0000313" key="2">
    <source>
        <dbReference type="EMBL" id="JAC62353.1"/>
    </source>
</evidence>
<dbReference type="AlphaFoldDB" id="A0A061QRL9"/>
<organism evidence="2">
    <name type="scientific">Tetraselmis sp. GSL018</name>
    <dbReference type="NCBI Taxonomy" id="582737"/>
    <lineage>
        <taxon>Eukaryota</taxon>
        <taxon>Viridiplantae</taxon>
        <taxon>Chlorophyta</taxon>
        <taxon>core chlorophytes</taxon>
        <taxon>Chlorodendrophyceae</taxon>
        <taxon>Chlorodendrales</taxon>
        <taxon>Chlorodendraceae</taxon>
        <taxon>Tetraselmis</taxon>
    </lineage>
</organism>
<evidence type="ECO:0000256" key="1">
    <source>
        <dbReference type="SAM" id="MobiDB-lite"/>
    </source>
</evidence>
<dbReference type="EMBL" id="GBEZ01024657">
    <property type="protein sequence ID" value="JAC62353.1"/>
    <property type="molecule type" value="Transcribed_RNA"/>
</dbReference>
<sequence length="26" mass="3073">MLPLEKSGEGRRREWKAGEKHRHGRA</sequence>
<proteinExistence type="predicted"/>